<keyword evidence="3" id="KW-0804">Transcription</keyword>
<dbReference type="Proteomes" id="UP001387364">
    <property type="component" value="Chromosome"/>
</dbReference>
<keyword evidence="2" id="KW-0238">DNA-binding</keyword>
<dbReference type="InterPro" id="IPR018060">
    <property type="entry name" value="HTH_AraC"/>
</dbReference>
<evidence type="ECO:0000256" key="4">
    <source>
        <dbReference type="PROSITE-ProRule" id="PRU00169"/>
    </source>
</evidence>
<dbReference type="PROSITE" id="PS01124">
    <property type="entry name" value="HTH_ARAC_FAMILY_2"/>
    <property type="match status" value="1"/>
</dbReference>
<keyword evidence="1" id="KW-0805">Transcription regulation</keyword>
<evidence type="ECO:0000259" key="7">
    <source>
        <dbReference type="PROSITE" id="PS50110"/>
    </source>
</evidence>
<evidence type="ECO:0000256" key="2">
    <source>
        <dbReference type="ARBA" id="ARBA00023125"/>
    </source>
</evidence>
<evidence type="ECO:0000259" key="6">
    <source>
        <dbReference type="PROSITE" id="PS01124"/>
    </source>
</evidence>
<dbReference type="EMBL" id="CP147404">
    <property type="protein sequence ID" value="WXB91678.1"/>
    <property type="molecule type" value="Genomic_DNA"/>
</dbReference>
<dbReference type="PROSITE" id="PS50110">
    <property type="entry name" value="RESPONSE_REGULATORY"/>
    <property type="match status" value="1"/>
</dbReference>
<evidence type="ECO:0000256" key="1">
    <source>
        <dbReference type="ARBA" id="ARBA00023015"/>
    </source>
</evidence>
<dbReference type="InterPro" id="IPR020449">
    <property type="entry name" value="Tscrpt_reg_AraC-type_HTH"/>
</dbReference>
<gene>
    <name evidence="8" type="ORF">WDJ61_10360</name>
</gene>
<feature type="modified residue" description="4-aspartylphosphate" evidence="4">
    <location>
        <position position="53"/>
    </location>
</feature>
<keyword evidence="9" id="KW-1185">Reference proteome</keyword>
<keyword evidence="4" id="KW-0597">Phosphoprotein</keyword>
<evidence type="ECO:0000256" key="5">
    <source>
        <dbReference type="SAM" id="Coils"/>
    </source>
</evidence>
<organism evidence="8 9">
    <name type="scientific">Bacillus kandeliae</name>
    <dbReference type="NCBI Taxonomy" id="3129297"/>
    <lineage>
        <taxon>Bacteria</taxon>
        <taxon>Bacillati</taxon>
        <taxon>Bacillota</taxon>
        <taxon>Bacilli</taxon>
        <taxon>Bacillales</taxon>
        <taxon>Bacillaceae</taxon>
        <taxon>Bacillus</taxon>
    </lineage>
</organism>
<protein>
    <submittedName>
        <fullName evidence="8">Response regulator</fullName>
    </submittedName>
</protein>
<evidence type="ECO:0000313" key="8">
    <source>
        <dbReference type="EMBL" id="WXB91678.1"/>
    </source>
</evidence>
<dbReference type="Pfam" id="PF12833">
    <property type="entry name" value="HTH_18"/>
    <property type="match status" value="1"/>
</dbReference>
<dbReference type="Gene3D" id="3.40.50.2300">
    <property type="match status" value="1"/>
</dbReference>
<dbReference type="SUPFAM" id="SSF52172">
    <property type="entry name" value="CheY-like"/>
    <property type="match status" value="1"/>
</dbReference>
<dbReference type="PANTHER" id="PTHR43280">
    <property type="entry name" value="ARAC-FAMILY TRANSCRIPTIONAL REGULATOR"/>
    <property type="match status" value="1"/>
</dbReference>
<dbReference type="SMART" id="SM00448">
    <property type="entry name" value="REC"/>
    <property type="match status" value="1"/>
</dbReference>
<sequence>MKVLIVDDEPLELLNIESILHLLDPLLDVFTAANGYEAYNMLKNEAMDIICLDIRMPGWNGLETLKRIKAEWSHVKVILISAHGEFHYAQEAIAFGASVYILKPVIPEELMSAVKRLKKEIEAELEEHQLLLQTVVENWSRGEASLKLLFGAHLHIQPNVVTTIKFNCNQPSNKALWDSEICRTLQNTLAVPHPVNGHWIYLTEWCEGEIHMMKERLSSLKLELTEKYQESEWLFGVGEIVESPDLLKRSYDSAMQATLNKDEAVIQQCLLFLSQKYASPVTLNQLAQTVHISASHLSRIFKNQLGITFVDALTKIRIKQAKGLLENKELSIQFISDQVGFSSPDYFSSTFRKLEGVSPSQFRLKQEHGKQTCL</sequence>
<feature type="domain" description="HTH araC/xylS-type" evidence="6">
    <location>
        <begin position="267"/>
        <end position="365"/>
    </location>
</feature>
<keyword evidence="5" id="KW-0175">Coiled coil</keyword>
<feature type="domain" description="Response regulatory" evidence="7">
    <location>
        <begin position="2"/>
        <end position="118"/>
    </location>
</feature>
<name>A0ABZ2N1T7_9BACI</name>
<proteinExistence type="predicted"/>
<dbReference type="RefSeq" id="WP_338749403.1">
    <property type="nucleotide sequence ID" value="NZ_CP147404.1"/>
</dbReference>
<dbReference type="PRINTS" id="PR00032">
    <property type="entry name" value="HTHARAC"/>
</dbReference>
<dbReference type="InterPro" id="IPR011006">
    <property type="entry name" value="CheY-like_superfamily"/>
</dbReference>
<dbReference type="PANTHER" id="PTHR43280:SF28">
    <property type="entry name" value="HTH-TYPE TRANSCRIPTIONAL ACTIVATOR RHAS"/>
    <property type="match status" value="1"/>
</dbReference>
<evidence type="ECO:0000256" key="3">
    <source>
        <dbReference type="ARBA" id="ARBA00023163"/>
    </source>
</evidence>
<accession>A0ABZ2N1T7</accession>
<dbReference type="SUPFAM" id="SSF46689">
    <property type="entry name" value="Homeodomain-like"/>
    <property type="match status" value="2"/>
</dbReference>
<dbReference type="Gene3D" id="1.10.10.60">
    <property type="entry name" value="Homeodomain-like"/>
    <property type="match status" value="2"/>
</dbReference>
<dbReference type="CDD" id="cd17536">
    <property type="entry name" value="REC_YesN-like"/>
    <property type="match status" value="1"/>
</dbReference>
<dbReference type="PROSITE" id="PS00041">
    <property type="entry name" value="HTH_ARAC_FAMILY_1"/>
    <property type="match status" value="1"/>
</dbReference>
<dbReference type="InterPro" id="IPR018062">
    <property type="entry name" value="HTH_AraC-typ_CS"/>
</dbReference>
<evidence type="ECO:0000313" key="9">
    <source>
        <dbReference type="Proteomes" id="UP001387364"/>
    </source>
</evidence>
<dbReference type="InterPro" id="IPR001789">
    <property type="entry name" value="Sig_transdc_resp-reg_receiver"/>
</dbReference>
<dbReference type="Pfam" id="PF00072">
    <property type="entry name" value="Response_reg"/>
    <property type="match status" value="1"/>
</dbReference>
<dbReference type="SMART" id="SM00342">
    <property type="entry name" value="HTH_ARAC"/>
    <property type="match status" value="1"/>
</dbReference>
<dbReference type="InterPro" id="IPR009057">
    <property type="entry name" value="Homeodomain-like_sf"/>
</dbReference>
<reference evidence="8 9" key="1">
    <citation type="submission" date="2024-02" db="EMBL/GenBank/DDBJ databases">
        <title>Seven novel Bacillus-like species.</title>
        <authorList>
            <person name="Liu G."/>
        </authorList>
    </citation>
    <scope>NUCLEOTIDE SEQUENCE [LARGE SCALE GENOMIC DNA]</scope>
    <source>
        <strain evidence="8 9">FJAT-52991</strain>
    </source>
</reference>
<feature type="coiled-coil region" evidence="5">
    <location>
        <begin position="111"/>
        <end position="138"/>
    </location>
</feature>